<dbReference type="PANTHER" id="PTHR23402:SF1">
    <property type="entry name" value="PYROGLUTAMYL-PEPTIDASE I"/>
    <property type="match status" value="1"/>
</dbReference>
<reference evidence="6" key="1">
    <citation type="submission" date="2021-02" db="EMBL/GenBank/DDBJ databases">
        <authorList>
            <person name="Nowell W R."/>
        </authorList>
    </citation>
    <scope>NUCLEOTIDE SEQUENCE</scope>
</reference>
<sequence length="205" mass="23450">MILRTQKTSSSRWQPWPLSYHNSLVNNKELVGGQFHSNVSSREEKQAKQFIPCFLMNSSPQHSGIPVILITGFGPFRSVHKNPSWEVAQALKTYVQWTRPLHIITHQLQVTYDDVSKKIPDYWINYNPTLVVHIGVATGSKEVRMEKYACNTDYFHTDNNGSAPETGQCIKNDAPKVLLAQLPLSDICSRIFMRIYLLSIIVHRL</sequence>
<dbReference type="AlphaFoldDB" id="A0A814ZHF5"/>
<proteinExistence type="inferred from homology"/>
<dbReference type="PANTHER" id="PTHR23402">
    <property type="entry name" value="PROTEASE FAMILY C15 PYROGLUTAMYL-PEPTIDASE I-RELATED"/>
    <property type="match status" value="1"/>
</dbReference>
<evidence type="ECO:0000256" key="5">
    <source>
        <dbReference type="ARBA" id="ARBA00022807"/>
    </source>
</evidence>
<dbReference type="GO" id="GO:0006508">
    <property type="term" value="P:proteolysis"/>
    <property type="evidence" value="ECO:0007669"/>
    <property type="project" value="UniProtKB-KW"/>
</dbReference>
<evidence type="ECO:0008006" key="8">
    <source>
        <dbReference type="Google" id="ProtNLM"/>
    </source>
</evidence>
<dbReference type="InterPro" id="IPR016125">
    <property type="entry name" value="Peptidase_C15-like"/>
</dbReference>
<comment type="similarity">
    <text evidence="1">Belongs to the peptidase C15 family.</text>
</comment>
<keyword evidence="5" id="KW-0788">Thiol protease</keyword>
<protein>
    <recommendedName>
        <fullName evidence="8">Pyroglutamyl-peptidase 1-like protein</fullName>
    </recommendedName>
</protein>
<name>A0A814ZHF5_ADIRI</name>
<evidence type="ECO:0000256" key="3">
    <source>
        <dbReference type="ARBA" id="ARBA00022670"/>
    </source>
</evidence>
<keyword evidence="3" id="KW-0645">Protease</keyword>
<dbReference type="InterPro" id="IPR000816">
    <property type="entry name" value="Peptidase_C15"/>
</dbReference>
<keyword evidence="4" id="KW-0378">Hydrolase</keyword>
<accession>A0A814ZHF5</accession>
<dbReference type="PRINTS" id="PR00706">
    <property type="entry name" value="PYROGLUPTASE"/>
</dbReference>
<organism evidence="6 7">
    <name type="scientific">Adineta ricciae</name>
    <name type="common">Rotifer</name>
    <dbReference type="NCBI Taxonomy" id="249248"/>
    <lineage>
        <taxon>Eukaryota</taxon>
        <taxon>Metazoa</taxon>
        <taxon>Spiralia</taxon>
        <taxon>Gnathifera</taxon>
        <taxon>Rotifera</taxon>
        <taxon>Eurotatoria</taxon>
        <taxon>Bdelloidea</taxon>
        <taxon>Adinetida</taxon>
        <taxon>Adinetidae</taxon>
        <taxon>Adineta</taxon>
    </lineage>
</organism>
<dbReference type="GO" id="GO:0016920">
    <property type="term" value="F:pyroglutamyl-peptidase activity"/>
    <property type="evidence" value="ECO:0007669"/>
    <property type="project" value="InterPro"/>
</dbReference>
<evidence type="ECO:0000256" key="2">
    <source>
        <dbReference type="ARBA" id="ARBA00022490"/>
    </source>
</evidence>
<dbReference type="OrthoDB" id="407146at2759"/>
<dbReference type="SUPFAM" id="SSF53182">
    <property type="entry name" value="Pyrrolidone carboxyl peptidase (pyroglutamate aminopeptidase)"/>
    <property type="match status" value="1"/>
</dbReference>
<dbReference type="InterPro" id="IPR036440">
    <property type="entry name" value="Peptidase_C15-like_sf"/>
</dbReference>
<dbReference type="Proteomes" id="UP000663852">
    <property type="component" value="Unassembled WGS sequence"/>
</dbReference>
<gene>
    <name evidence="6" type="ORF">EDS130_LOCUS27530</name>
</gene>
<evidence type="ECO:0000313" key="7">
    <source>
        <dbReference type="Proteomes" id="UP000663852"/>
    </source>
</evidence>
<dbReference type="Pfam" id="PF01470">
    <property type="entry name" value="Peptidase_C15"/>
    <property type="match status" value="1"/>
</dbReference>
<evidence type="ECO:0000256" key="1">
    <source>
        <dbReference type="ARBA" id="ARBA00006641"/>
    </source>
</evidence>
<dbReference type="GO" id="GO:0005829">
    <property type="term" value="C:cytosol"/>
    <property type="evidence" value="ECO:0007669"/>
    <property type="project" value="InterPro"/>
</dbReference>
<keyword evidence="2" id="KW-0963">Cytoplasm</keyword>
<dbReference type="EMBL" id="CAJNOJ010000174">
    <property type="protein sequence ID" value="CAF1242387.1"/>
    <property type="molecule type" value="Genomic_DNA"/>
</dbReference>
<dbReference type="Gene3D" id="3.40.630.20">
    <property type="entry name" value="Peptidase C15, pyroglutamyl peptidase I-like"/>
    <property type="match status" value="1"/>
</dbReference>
<evidence type="ECO:0000256" key="4">
    <source>
        <dbReference type="ARBA" id="ARBA00022801"/>
    </source>
</evidence>
<comment type="caution">
    <text evidence="6">The sequence shown here is derived from an EMBL/GenBank/DDBJ whole genome shotgun (WGS) entry which is preliminary data.</text>
</comment>
<evidence type="ECO:0000313" key="6">
    <source>
        <dbReference type="EMBL" id="CAF1242387.1"/>
    </source>
</evidence>